<proteinExistence type="predicted"/>
<sequence>MDNDLRHTAIHEAGHAVIGRVLGMGCGYATIIADDDSAGHGIVGDPWQILGDWEQRERYRDASTVFHGRMMSFMAGALAEYEFFGTCEGGDGDDQWQIVMMAEDGAAVPKRSGIWEADRDRHIDRLRTRTAGLVRRHRGRIAKVADALAECGTLSSEEIDALIR</sequence>
<comment type="caution">
    <text evidence="1">The sequence shown here is derived from an EMBL/GenBank/DDBJ whole genome shotgun (WGS) entry which is preliminary data.</text>
</comment>
<dbReference type="EMBL" id="JAPYKS010000059">
    <property type="protein sequence ID" value="MEI9413216.1"/>
    <property type="molecule type" value="Genomic_DNA"/>
</dbReference>
<evidence type="ECO:0000313" key="1">
    <source>
        <dbReference type="EMBL" id="MEI9413216.1"/>
    </source>
</evidence>
<evidence type="ECO:0008006" key="3">
    <source>
        <dbReference type="Google" id="ProtNLM"/>
    </source>
</evidence>
<name>A0ABU8L745_9HYPH</name>
<dbReference type="Proteomes" id="UP001387293">
    <property type="component" value="Unassembled WGS sequence"/>
</dbReference>
<dbReference type="SUPFAM" id="SSF140990">
    <property type="entry name" value="FtsH protease domain-like"/>
    <property type="match status" value="1"/>
</dbReference>
<dbReference type="Gene3D" id="1.20.58.760">
    <property type="entry name" value="Peptidase M41"/>
    <property type="match status" value="1"/>
</dbReference>
<gene>
    <name evidence="1" type="ORF">O7A60_31455</name>
</gene>
<reference evidence="1 2" key="1">
    <citation type="submission" date="2022-12" db="EMBL/GenBank/DDBJ databases">
        <authorList>
            <person name="Muema E."/>
        </authorList>
    </citation>
    <scope>NUCLEOTIDE SEQUENCE [LARGE SCALE GENOMIC DNA]</scope>
    <source>
        <strain evidence="2">1326</strain>
    </source>
</reference>
<accession>A0ABU8L745</accession>
<dbReference type="RefSeq" id="WP_337109531.1">
    <property type="nucleotide sequence ID" value="NZ_JAPYKS010000059.1"/>
</dbReference>
<dbReference type="InterPro" id="IPR037219">
    <property type="entry name" value="Peptidase_M41-like"/>
</dbReference>
<keyword evidence="2" id="KW-1185">Reference proteome</keyword>
<organism evidence="1 2">
    <name type="scientific">Mesorhizobium salmacidum</name>
    <dbReference type="NCBI Taxonomy" id="3015171"/>
    <lineage>
        <taxon>Bacteria</taxon>
        <taxon>Pseudomonadati</taxon>
        <taxon>Pseudomonadota</taxon>
        <taxon>Alphaproteobacteria</taxon>
        <taxon>Hyphomicrobiales</taxon>
        <taxon>Phyllobacteriaceae</taxon>
        <taxon>Mesorhizobium</taxon>
    </lineage>
</organism>
<protein>
    <recommendedName>
        <fullName evidence="3">Peptidase M41 domain-containing protein</fullName>
    </recommendedName>
</protein>
<evidence type="ECO:0000313" key="2">
    <source>
        <dbReference type="Proteomes" id="UP001387293"/>
    </source>
</evidence>